<protein>
    <submittedName>
        <fullName evidence="1">Uncharacterized protein</fullName>
    </submittedName>
</protein>
<dbReference type="EMBL" id="BQXS01006049">
    <property type="protein sequence ID" value="GKT17043.1"/>
    <property type="molecule type" value="Genomic_DNA"/>
</dbReference>
<proteinExistence type="predicted"/>
<organism evidence="1 2">
    <name type="scientific">Aduncisulcus paluster</name>
    <dbReference type="NCBI Taxonomy" id="2918883"/>
    <lineage>
        <taxon>Eukaryota</taxon>
        <taxon>Metamonada</taxon>
        <taxon>Carpediemonas-like organisms</taxon>
        <taxon>Aduncisulcus</taxon>
    </lineage>
</organism>
<dbReference type="Proteomes" id="UP001057375">
    <property type="component" value="Unassembled WGS sequence"/>
</dbReference>
<feature type="non-terminal residue" evidence="1">
    <location>
        <position position="72"/>
    </location>
</feature>
<dbReference type="InterPro" id="IPR051475">
    <property type="entry name" value="Diverse_Ion_Transporter"/>
</dbReference>
<accession>A0ABQ5JUB1</accession>
<gene>
    <name evidence="1" type="ORF">ADUPG1_004173</name>
</gene>
<dbReference type="PANTHER" id="PTHR43568">
    <property type="entry name" value="P PROTEIN"/>
    <property type="match status" value="1"/>
</dbReference>
<name>A0ABQ5JUB1_9EUKA</name>
<reference evidence="1" key="1">
    <citation type="submission" date="2022-03" db="EMBL/GenBank/DDBJ databases">
        <title>Draft genome sequence of Aduncisulcus paluster, a free-living microaerophilic Fornicata.</title>
        <authorList>
            <person name="Yuyama I."/>
            <person name="Kume K."/>
            <person name="Tamura T."/>
            <person name="Inagaki Y."/>
            <person name="Hashimoto T."/>
        </authorList>
    </citation>
    <scope>NUCLEOTIDE SEQUENCE</scope>
    <source>
        <strain evidence="1">NY0171</strain>
    </source>
</reference>
<dbReference type="PANTHER" id="PTHR43568:SF1">
    <property type="entry name" value="P PROTEIN"/>
    <property type="match status" value="1"/>
</dbReference>
<sequence length="72" mass="7633">MIPLLQNFGAQTGHSIEVLWWSLALGACLGGNGTLVGASANVIASGIVEKHGKKLSFMQYFKIGFPLMLVSI</sequence>
<evidence type="ECO:0000313" key="2">
    <source>
        <dbReference type="Proteomes" id="UP001057375"/>
    </source>
</evidence>
<evidence type="ECO:0000313" key="1">
    <source>
        <dbReference type="EMBL" id="GKT17043.1"/>
    </source>
</evidence>
<comment type="caution">
    <text evidence="1">The sequence shown here is derived from an EMBL/GenBank/DDBJ whole genome shotgun (WGS) entry which is preliminary data.</text>
</comment>
<keyword evidence="2" id="KW-1185">Reference proteome</keyword>